<dbReference type="AlphaFoldDB" id="A0A914XC52"/>
<organism evidence="2 3">
    <name type="scientific">Plectus sambesii</name>
    <dbReference type="NCBI Taxonomy" id="2011161"/>
    <lineage>
        <taxon>Eukaryota</taxon>
        <taxon>Metazoa</taxon>
        <taxon>Ecdysozoa</taxon>
        <taxon>Nematoda</taxon>
        <taxon>Chromadorea</taxon>
        <taxon>Plectida</taxon>
        <taxon>Plectina</taxon>
        <taxon>Plectoidea</taxon>
        <taxon>Plectidae</taxon>
        <taxon>Plectus</taxon>
    </lineage>
</organism>
<feature type="region of interest" description="Disordered" evidence="1">
    <location>
        <begin position="110"/>
        <end position="149"/>
    </location>
</feature>
<evidence type="ECO:0000313" key="3">
    <source>
        <dbReference type="WBParaSite" id="PSAMB.scaffold7515size7520.g30204.t1"/>
    </source>
</evidence>
<name>A0A914XC52_9BILA</name>
<dbReference type="Proteomes" id="UP000887566">
    <property type="component" value="Unplaced"/>
</dbReference>
<keyword evidence="2" id="KW-1185">Reference proteome</keyword>
<sequence length="211" mass="23268">MAGDGGATGFVGIGAHARGECANARRPDRTRPAAGDIADDDENVFFPSRLLYYRAASWMMFRAFYLHFQTTTMFCLNDSAKTFEIPNEQGLGVFFAYDLSNPYFFSKKRGPRGLTAGSRPNARADAKNRRRAPPAQYRPSGKSPLTDRSTSLALSLSPRAAVAHPPAPVRNSILPRAPRSLPYYNVLLAVLKVKKGWMFVVVIPNARTARD</sequence>
<dbReference type="WBParaSite" id="PSAMB.scaffold7515size7520.g30204.t1">
    <property type="protein sequence ID" value="PSAMB.scaffold7515size7520.g30204.t1"/>
    <property type="gene ID" value="PSAMB.scaffold7515size7520.g30204"/>
</dbReference>
<evidence type="ECO:0000256" key="1">
    <source>
        <dbReference type="SAM" id="MobiDB-lite"/>
    </source>
</evidence>
<reference evidence="3" key="1">
    <citation type="submission" date="2022-11" db="UniProtKB">
        <authorList>
            <consortium name="WormBaseParasite"/>
        </authorList>
    </citation>
    <scope>IDENTIFICATION</scope>
</reference>
<evidence type="ECO:0000313" key="2">
    <source>
        <dbReference type="Proteomes" id="UP000887566"/>
    </source>
</evidence>
<protein>
    <submittedName>
        <fullName evidence="3">Uncharacterized protein</fullName>
    </submittedName>
</protein>
<proteinExistence type="predicted"/>
<accession>A0A914XC52</accession>